<feature type="region of interest" description="Disordered" evidence="1">
    <location>
        <begin position="1"/>
        <end position="33"/>
    </location>
</feature>
<keyword evidence="3" id="KW-1185">Reference proteome</keyword>
<name>A0A8X8YSN2_SALSN</name>
<dbReference type="AlphaFoldDB" id="A0A8X8YSN2"/>
<gene>
    <name evidence="2" type="ORF">SASPL_103200</name>
</gene>
<evidence type="ECO:0000313" key="3">
    <source>
        <dbReference type="Proteomes" id="UP000298416"/>
    </source>
</evidence>
<evidence type="ECO:0000256" key="1">
    <source>
        <dbReference type="SAM" id="MobiDB-lite"/>
    </source>
</evidence>
<sequence>MDNPNSHIGETCGKRKRGEIQETGKIDSGGCDGDIAKIDSVGCGGKIAKADSGVCGGELAKIDSGGVSDEKETREVKEFKDKYGLLERYKGKMAFEYDDYDPARKDENYDSDEAEPVIYMGEPGVEIESKEIKNDDEIKEIEKDPYDRETVLKYISQVRNSFGFDVDVRVPSWLMHYLSFIPIDLSYTNDHDRMYMAAKFAIGEINVDMKSKTFELVDVAKAVVVYAPRSLLFLTIDVKKVKEEEAACIQAIVYRPKPNTFKLHQWKVKPDASP</sequence>
<organism evidence="2">
    <name type="scientific">Salvia splendens</name>
    <name type="common">Scarlet sage</name>
    <dbReference type="NCBI Taxonomy" id="180675"/>
    <lineage>
        <taxon>Eukaryota</taxon>
        <taxon>Viridiplantae</taxon>
        <taxon>Streptophyta</taxon>
        <taxon>Embryophyta</taxon>
        <taxon>Tracheophyta</taxon>
        <taxon>Spermatophyta</taxon>
        <taxon>Magnoliopsida</taxon>
        <taxon>eudicotyledons</taxon>
        <taxon>Gunneridae</taxon>
        <taxon>Pentapetalae</taxon>
        <taxon>asterids</taxon>
        <taxon>lamiids</taxon>
        <taxon>Lamiales</taxon>
        <taxon>Lamiaceae</taxon>
        <taxon>Nepetoideae</taxon>
        <taxon>Mentheae</taxon>
        <taxon>Salviinae</taxon>
        <taxon>Salvia</taxon>
        <taxon>Salvia subgen. Calosphace</taxon>
        <taxon>core Calosphace</taxon>
    </lineage>
</organism>
<comment type="caution">
    <text evidence="2">The sequence shown here is derived from an EMBL/GenBank/DDBJ whole genome shotgun (WGS) entry which is preliminary data.</text>
</comment>
<reference evidence="2" key="2">
    <citation type="submission" date="2020-08" db="EMBL/GenBank/DDBJ databases">
        <title>Plant Genome Project.</title>
        <authorList>
            <person name="Zhang R.-G."/>
        </authorList>
    </citation>
    <scope>NUCLEOTIDE SEQUENCE</scope>
    <source>
        <strain evidence="2">Huo1</strain>
        <tissue evidence="2">Leaf</tissue>
    </source>
</reference>
<accession>A0A8X8YSN2</accession>
<evidence type="ECO:0000313" key="2">
    <source>
        <dbReference type="EMBL" id="KAG6438263.1"/>
    </source>
</evidence>
<dbReference type="OrthoDB" id="894828at2759"/>
<proteinExistence type="predicted"/>
<dbReference type="Proteomes" id="UP000298416">
    <property type="component" value="Unassembled WGS sequence"/>
</dbReference>
<protein>
    <submittedName>
        <fullName evidence="2">Uncharacterized protein</fullName>
    </submittedName>
</protein>
<dbReference type="EMBL" id="PNBA02000001">
    <property type="protein sequence ID" value="KAG6438263.1"/>
    <property type="molecule type" value="Genomic_DNA"/>
</dbReference>
<reference evidence="2" key="1">
    <citation type="submission" date="2018-01" db="EMBL/GenBank/DDBJ databases">
        <authorList>
            <person name="Mao J.F."/>
        </authorList>
    </citation>
    <scope>NUCLEOTIDE SEQUENCE</scope>
    <source>
        <strain evidence="2">Huo1</strain>
        <tissue evidence="2">Leaf</tissue>
    </source>
</reference>